<dbReference type="InterPro" id="IPR007497">
    <property type="entry name" value="SIMPL/DUF541"/>
</dbReference>
<evidence type="ECO:0000313" key="2">
    <source>
        <dbReference type="EMBL" id="KKT52759.1"/>
    </source>
</evidence>
<feature type="transmembrane region" description="Helical" evidence="1">
    <location>
        <begin position="6"/>
        <end position="27"/>
    </location>
</feature>
<accession>A0A0G1KXX4</accession>
<evidence type="ECO:0000313" key="3">
    <source>
        <dbReference type="Proteomes" id="UP000034752"/>
    </source>
</evidence>
<sequence>MDQLKQQLRIGSWVLVAALFLASVWFIQSISRMDRMAGLDQTITVSGTGSVFSSPDIAIADLAVSVEDTTAKKAQDQASKKSSAVVDYLKGAGVDEKDIRTSGYQIYPQYDYLNGRSTIRGYQVTQSLEVKIRDLEKANNILDGVVGAGINQVGNVRFDVDEPEKLQAEAREKAIADAKKKADELKDQLGVRLGRIVTFSENINGGVYPMMYAKDSGMGGGASTGALPAGQNEIVANVTITYQIR</sequence>
<name>A0A0G1KXX4_UNCK3</name>
<keyword evidence="1" id="KW-1133">Transmembrane helix</keyword>
<dbReference type="PANTHER" id="PTHR34387">
    <property type="entry name" value="SLR1258 PROTEIN"/>
    <property type="match status" value="1"/>
</dbReference>
<dbReference type="Gene3D" id="3.30.110.170">
    <property type="entry name" value="Protein of unknown function (DUF541), domain 1"/>
    <property type="match status" value="1"/>
</dbReference>
<dbReference type="GO" id="GO:0006974">
    <property type="term" value="P:DNA damage response"/>
    <property type="evidence" value="ECO:0007669"/>
    <property type="project" value="TreeGrafter"/>
</dbReference>
<dbReference type="EMBL" id="LCIJ01000008">
    <property type="protein sequence ID" value="KKT52759.1"/>
    <property type="molecule type" value="Genomic_DNA"/>
</dbReference>
<evidence type="ECO:0008006" key="4">
    <source>
        <dbReference type="Google" id="ProtNLM"/>
    </source>
</evidence>
<dbReference type="Gene3D" id="3.30.70.2970">
    <property type="entry name" value="Protein of unknown function (DUF541), domain 2"/>
    <property type="match status" value="1"/>
</dbReference>
<dbReference type="InterPro" id="IPR052022">
    <property type="entry name" value="26kDa_periplasmic_antigen"/>
</dbReference>
<comment type="caution">
    <text evidence="2">The sequence shown here is derived from an EMBL/GenBank/DDBJ whole genome shotgun (WGS) entry which is preliminary data.</text>
</comment>
<dbReference type="AlphaFoldDB" id="A0A0G1KXX4"/>
<dbReference type="Pfam" id="PF04402">
    <property type="entry name" value="SIMPL"/>
    <property type="match status" value="1"/>
</dbReference>
<protein>
    <recommendedName>
        <fullName evidence="4">26 kDa periplasmic immunogenic protein</fullName>
    </recommendedName>
</protein>
<keyword evidence="1" id="KW-0812">Transmembrane</keyword>
<dbReference type="PANTHER" id="PTHR34387:SF2">
    <property type="entry name" value="SLR1258 PROTEIN"/>
    <property type="match status" value="1"/>
</dbReference>
<dbReference type="Proteomes" id="UP000034752">
    <property type="component" value="Unassembled WGS sequence"/>
</dbReference>
<reference evidence="2 3" key="1">
    <citation type="journal article" date="2015" name="Nature">
        <title>rRNA introns, odd ribosomes, and small enigmatic genomes across a large radiation of phyla.</title>
        <authorList>
            <person name="Brown C.T."/>
            <person name="Hug L.A."/>
            <person name="Thomas B.C."/>
            <person name="Sharon I."/>
            <person name="Castelle C.J."/>
            <person name="Singh A."/>
            <person name="Wilkins M.J."/>
            <person name="Williams K.H."/>
            <person name="Banfield J.F."/>
        </authorList>
    </citation>
    <scope>NUCLEOTIDE SEQUENCE [LARGE SCALE GENOMIC DNA]</scope>
</reference>
<evidence type="ECO:0000256" key="1">
    <source>
        <dbReference type="SAM" id="Phobius"/>
    </source>
</evidence>
<gene>
    <name evidence="2" type="ORF">VE96_C0008G0010</name>
</gene>
<proteinExistence type="predicted"/>
<keyword evidence="1" id="KW-0472">Membrane</keyword>
<organism evidence="2 3">
    <name type="scientific">candidate division Kazan bacterium GW2011_GWA1_44_22</name>
    <dbReference type="NCBI Taxonomy" id="1620410"/>
    <lineage>
        <taxon>Bacteria</taxon>
        <taxon>Bacteria division Kazan-3B-28</taxon>
    </lineage>
</organism>